<dbReference type="EMBL" id="AMZH03021229">
    <property type="protein sequence ID" value="RRT38427.1"/>
    <property type="molecule type" value="Genomic_DNA"/>
</dbReference>
<evidence type="ECO:0000313" key="2">
    <source>
        <dbReference type="EMBL" id="RRT38427.1"/>
    </source>
</evidence>
<evidence type="ECO:0000256" key="1">
    <source>
        <dbReference type="SAM" id="MobiDB-lite"/>
    </source>
</evidence>
<reference evidence="2 3" key="1">
    <citation type="journal article" date="2014" name="Agronomy (Basel)">
        <title>A Draft Genome Sequence for Ensete ventricosum, the Drought-Tolerant Tree Against Hunger.</title>
        <authorList>
            <person name="Harrison J."/>
            <person name="Moore K.A."/>
            <person name="Paszkiewicz K."/>
            <person name="Jones T."/>
            <person name="Grant M."/>
            <person name="Ambacheew D."/>
            <person name="Muzemil S."/>
            <person name="Studholme D.J."/>
        </authorList>
    </citation>
    <scope>NUCLEOTIDE SEQUENCE [LARGE SCALE GENOMIC DNA]</scope>
</reference>
<protein>
    <submittedName>
        <fullName evidence="2">Uncharacterized protein</fullName>
    </submittedName>
</protein>
<comment type="caution">
    <text evidence="2">The sequence shown here is derived from an EMBL/GenBank/DDBJ whole genome shotgun (WGS) entry which is preliminary data.</text>
</comment>
<dbReference type="GO" id="GO:0009535">
    <property type="term" value="C:chloroplast thylakoid membrane"/>
    <property type="evidence" value="ECO:0007669"/>
    <property type="project" value="TreeGrafter"/>
</dbReference>
<feature type="compositionally biased region" description="Polar residues" evidence="1">
    <location>
        <begin position="1"/>
        <end position="24"/>
    </location>
</feature>
<sequence>MTVAPSSSTEIFSSNVTESEATTSCEDDTEGDCGSGSVNDSKMTRVCDKLIEVFMVDKPTTTDWRRLLAFSKEWSNIRPHFYLRCEERADGEGDPGMKHKLLRLGRKLKEIDEDVQRHNELLEVIQEAPDEISAIVARRRKDFTKEFFVHLHTVAESYYNEPSNQNGKA</sequence>
<name>A0A426XG05_ENSVE</name>
<dbReference type="PANTHER" id="PTHR31755">
    <property type="entry name" value="FOLATE RECEPTOR-LIKE"/>
    <property type="match status" value="1"/>
</dbReference>
<organism evidence="2 3">
    <name type="scientific">Ensete ventricosum</name>
    <name type="common">Abyssinian banana</name>
    <name type="synonym">Musa ensete</name>
    <dbReference type="NCBI Taxonomy" id="4639"/>
    <lineage>
        <taxon>Eukaryota</taxon>
        <taxon>Viridiplantae</taxon>
        <taxon>Streptophyta</taxon>
        <taxon>Embryophyta</taxon>
        <taxon>Tracheophyta</taxon>
        <taxon>Spermatophyta</taxon>
        <taxon>Magnoliopsida</taxon>
        <taxon>Liliopsida</taxon>
        <taxon>Zingiberales</taxon>
        <taxon>Musaceae</taxon>
        <taxon>Ensete</taxon>
    </lineage>
</organism>
<dbReference type="AlphaFoldDB" id="A0A426XG05"/>
<dbReference type="InterPro" id="IPR040320">
    <property type="entry name" value="At4g37920-like"/>
</dbReference>
<evidence type="ECO:0000313" key="3">
    <source>
        <dbReference type="Proteomes" id="UP000287651"/>
    </source>
</evidence>
<feature type="region of interest" description="Disordered" evidence="1">
    <location>
        <begin position="1"/>
        <end position="38"/>
    </location>
</feature>
<accession>A0A426XG05</accession>
<dbReference type="GO" id="GO:0009941">
    <property type="term" value="C:chloroplast envelope"/>
    <property type="evidence" value="ECO:0007669"/>
    <property type="project" value="TreeGrafter"/>
</dbReference>
<dbReference type="Proteomes" id="UP000287651">
    <property type="component" value="Unassembled WGS sequence"/>
</dbReference>
<dbReference type="PANTHER" id="PTHR31755:SF3">
    <property type="entry name" value="EXOCYST COMPLEX COMPONENT SEC6"/>
    <property type="match status" value="1"/>
</dbReference>
<gene>
    <name evidence="2" type="ORF">B296_00032787</name>
</gene>
<proteinExistence type="predicted"/>